<proteinExistence type="predicted"/>
<dbReference type="Proteomes" id="UP000183210">
    <property type="component" value="Unassembled WGS sequence"/>
</dbReference>
<name>A0A9X8MHU9_9PSED</name>
<dbReference type="EMBL" id="FOEV01000030">
    <property type="protein sequence ID" value="SER50048.1"/>
    <property type="molecule type" value="Genomic_DNA"/>
</dbReference>
<reference evidence="1 2" key="1">
    <citation type="submission" date="2016-10" db="EMBL/GenBank/DDBJ databases">
        <authorList>
            <person name="Varghese N."/>
            <person name="Submissions S."/>
        </authorList>
    </citation>
    <scope>NUCLEOTIDE SEQUENCE [LARGE SCALE GENOMIC DNA]</scope>
    <source>
        <strain evidence="1 2">LMG 21974</strain>
    </source>
</reference>
<accession>A0A9X8MHU9</accession>
<comment type="caution">
    <text evidence="1">The sequence shown here is derived from an EMBL/GenBank/DDBJ whole genome shotgun (WGS) entry which is preliminary data.</text>
</comment>
<gene>
    <name evidence="1" type="ORF">SAMN05216409_1307</name>
</gene>
<protein>
    <submittedName>
        <fullName evidence="1">Uncharacterized protein</fullName>
    </submittedName>
</protein>
<evidence type="ECO:0000313" key="1">
    <source>
        <dbReference type="EMBL" id="SER50048.1"/>
    </source>
</evidence>
<evidence type="ECO:0000313" key="2">
    <source>
        <dbReference type="Proteomes" id="UP000183210"/>
    </source>
</evidence>
<dbReference type="AlphaFoldDB" id="A0A9X8MHU9"/>
<organism evidence="1 2">
    <name type="scientific">Pseudomonas lutea</name>
    <dbReference type="NCBI Taxonomy" id="243924"/>
    <lineage>
        <taxon>Bacteria</taxon>
        <taxon>Pseudomonadati</taxon>
        <taxon>Pseudomonadota</taxon>
        <taxon>Gammaproteobacteria</taxon>
        <taxon>Pseudomonadales</taxon>
        <taxon>Pseudomonadaceae</taxon>
        <taxon>Pseudomonas</taxon>
    </lineage>
</organism>
<sequence length="69" mass="7654">MGFIGQGFIEAGDRMSMRAEYYTLKGVISELPKEDQEKIEAICKQVLELMQSSDEAKIGVALAVSQLEE</sequence>